<feature type="domain" description="AB hydrolase-1" evidence="1">
    <location>
        <begin position="197"/>
        <end position="245"/>
    </location>
</feature>
<reference evidence="2" key="1">
    <citation type="journal article" date="2015" name="Nature">
        <title>Complex archaea that bridge the gap between prokaryotes and eukaryotes.</title>
        <authorList>
            <person name="Spang A."/>
            <person name="Saw J.H."/>
            <person name="Jorgensen S.L."/>
            <person name="Zaremba-Niedzwiedzka K."/>
            <person name="Martijn J."/>
            <person name="Lind A.E."/>
            <person name="van Eijk R."/>
            <person name="Schleper C."/>
            <person name="Guy L."/>
            <person name="Ettema T.J."/>
        </authorList>
    </citation>
    <scope>NUCLEOTIDE SEQUENCE</scope>
</reference>
<dbReference type="InterPro" id="IPR029058">
    <property type="entry name" value="AB_hydrolase_fold"/>
</dbReference>
<dbReference type="InterPro" id="IPR000073">
    <property type="entry name" value="AB_hydrolase_1"/>
</dbReference>
<dbReference type="PANTHER" id="PTHR43798:SF33">
    <property type="entry name" value="HYDROLASE, PUTATIVE (AFU_ORTHOLOGUE AFUA_2G14860)-RELATED"/>
    <property type="match status" value="1"/>
</dbReference>
<dbReference type="SUPFAM" id="SSF53474">
    <property type="entry name" value="alpha/beta-Hydrolases"/>
    <property type="match status" value="1"/>
</dbReference>
<dbReference type="AlphaFoldDB" id="A0A0F9IFG7"/>
<evidence type="ECO:0000313" key="2">
    <source>
        <dbReference type="EMBL" id="KKL92540.1"/>
    </source>
</evidence>
<dbReference type="Pfam" id="PF00561">
    <property type="entry name" value="Abhydrolase_1"/>
    <property type="match status" value="2"/>
</dbReference>
<evidence type="ECO:0000259" key="1">
    <source>
        <dbReference type="Pfam" id="PF00561"/>
    </source>
</evidence>
<sequence>MKYFSPENNFEIHYEISGNENNPKMVLIHGLFLNSDCWREQLKTFGNKFNILRFDLRGHGRTTKPKKRFTIRNYVDDMYSLLAYLNWTENLYVVGHSLGGMIALVYGIENPSHVKKMVVADSFCFISQEAITDVLGRVNSSKLEKFALGISIRGLSPYNEDTAKFVAKTVTDYMTKKDCLRATAASAGFNVCENLKSLKIPVLVLVGKKDITTPVWASEMIHEWLPQSELVILPDAGHLIILDHPLEFNNQVISFWVK</sequence>
<name>A0A0F9IFG7_9ZZZZ</name>
<protein>
    <recommendedName>
        <fullName evidence="1">AB hydrolase-1 domain-containing protein</fullName>
    </recommendedName>
</protein>
<feature type="domain" description="AB hydrolase-1" evidence="1">
    <location>
        <begin position="25"/>
        <end position="122"/>
    </location>
</feature>
<gene>
    <name evidence="2" type="ORF">LCGC14_1883670</name>
</gene>
<accession>A0A0F9IFG7</accession>
<proteinExistence type="predicted"/>
<dbReference type="EMBL" id="LAZR01019435">
    <property type="protein sequence ID" value="KKL92540.1"/>
    <property type="molecule type" value="Genomic_DNA"/>
</dbReference>
<dbReference type="GO" id="GO:0016020">
    <property type="term" value="C:membrane"/>
    <property type="evidence" value="ECO:0007669"/>
    <property type="project" value="TreeGrafter"/>
</dbReference>
<dbReference type="PANTHER" id="PTHR43798">
    <property type="entry name" value="MONOACYLGLYCEROL LIPASE"/>
    <property type="match status" value="1"/>
</dbReference>
<dbReference type="PRINTS" id="PR00111">
    <property type="entry name" value="ABHYDROLASE"/>
</dbReference>
<dbReference type="InterPro" id="IPR050266">
    <property type="entry name" value="AB_hydrolase_sf"/>
</dbReference>
<comment type="caution">
    <text evidence="2">The sequence shown here is derived from an EMBL/GenBank/DDBJ whole genome shotgun (WGS) entry which is preliminary data.</text>
</comment>
<organism evidence="2">
    <name type="scientific">marine sediment metagenome</name>
    <dbReference type="NCBI Taxonomy" id="412755"/>
    <lineage>
        <taxon>unclassified sequences</taxon>
        <taxon>metagenomes</taxon>
        <taxon>ecological metagenomes</taxon>
    </lineage>
</organism>
<dbReference type="Gene3D" id="3.40.50.1820">
    <property type="entry name" value="alpha/beta hydrolase"/>
    <property type="match status" value="1"/>
</dbReference>